<dbReference type="InterPro" id="IPR036457">
    <property type="entry name" value="PPM-type-like_dom_sf"/>
</dbReference>
<dbReference type="EMBL" id="CP094298">
    <property type="protein sequence ID" value="UNZ08193.1"/>
    <property type="molecule type" value="Genomic_DNA"/>
</dbReference>
<dbReference type="InterPro" id="IPR001932">
    <property type="entry name" value="PPM-type_phosphatase-like_dom"/>
</dbReference>
<evidence type="ECO:0000313" key="2">
    <source>
        <dbReference type="EMBL" id="UNZ08193.1"/>
    </source>
</evidence>
<evidence type="ECO:0000313" key="3">
    <source>
        <dbReference type="Proteomes" id="UP000829494"/>
    </source>
</evidence>
<dbReference type="Pfam" id="PF07228">
    <property type="entry name" value="SpoIIE"/>
    <property type="match status" value="1"/>
</dbReference>
<reference evidence="2 3" key="1">
    <citation type="submission" date="2022-03" db="EMBL/GenBank/DDBJ databases">
        <title>Complete genome of Streptomyces rimosus ssp. rimosus R7 (=ATCC 10970).</title>
        <authorList>
            <person name="Beganovic S."/>
            <person name="Ruckert C."/>
            <person name="Busche T."/>
            <person name="Kalinowski J."/>
            <person name="Wittmann C."/>
        </authorList>
    </citation>
    <scope>NUCLEOTIDE SEQUENCE [LARGE SCALE GENOMIC DNA]</scope>
    <source>
        <strain evidence="2 3">R7</strain>
    </source>
</reference>
<protein>
    <submittedName>
        <fullName evidence="2">Stage II sporulation protein E (SpoIIE)</fullName>
    </submittedName>
</protein>
<dbReference type="Gene3D" id="3.60.40.10">
    <property type="entry name" value="PPM-type phosphatase domain"/>
    <property type="match status" value="1"/>
</dbReference>
<feature type="domain" description="PPM-type phosphatase" evidence="1">
    <location>
        <begin position="2"/>
        <end position="68"/>
    </location>
</feature>
<accession>A0ABY3ZD06</accession>
<gene>
    <name evidence="2" type="ORF">SRIMR7_39170</name>
</gene>
<proteinExistence type="predicted"/>
<evidence type="ECO:0000259" key="1">
    <source>
        <dbReference type="Pfam" id="PF07228"/>
    </source>
</evidence>
<organism evidence="2 3">
    <name type="scientific">Streptomyces rimosus subsp. rimosus</name>
    <dbReference type="NCBI Taxonomy" id="132474"/>
    <lineage>
        <taxon>Bacteria</taxon>
        <taxon>Bacillati</taxon>
        <taxon>Actinomycetota</taxon>
        <taxon>Actinomycetes</taxon>
        <taxon>Kitasatosporales</taxon>
        <taxon>Streptomycetaceae</taxon>
        <taxon>Streptomyces</taxon>
    </lineage>
</organism>
<name>A0ABY3ZD06_STRRM</name>
<dbReference type="Proteomes" id="UP000829494">
    <property type="component" value="Chromosome"/>
</dbReference>
<sequence>MLVRAADGGSELFDLPTGAPIGDGGVPFETVIREATPGDHLVMCTDGLVEVRGQGIGDGLAALCESAAHPAETRRPTVPDLKR</sequence>
<dbReference type="SUPFAM" id="SSF81606">
    <property type="entry name" value="PP2C-like"/>
    <property type="match status" value="1"/>
</dbReference>
<keyword evidence="3" id="KW-1185">Reference proteome</keyword>